<proteinExistence type="predicted"/>
<organism evidence="1 2">
    <name type="scientific">Botryotinia calthae</name>
    <dbReference type="NCBI Taxonomy" id="38488"/>
    <lineage>
        <taxon>Eukaryota</taxon>
        <taxon>Fungi</taxon>
        <taxon>Dikarya</taxon>
        <taxon>Ascomycota</taxon>
        <taxon>Pezizomycotina</taxon>
        <taxon>Leotiomycetes</taxon>
        <taxon>Helotiales</taxon>
        <taxon>Sclerotiniaceae</taxon>
        <taxon>Botryotinia</taxon>
    </lineage>
</organism>
<keyword evidence="2" id="KW-1185">Reference proteome</keyword>
<evidence type="ECO:0000313" key="1">
    <source>
        <dbReference type="EMBL" id="TEY84027.1"/>
    </source>
</evidence>
<gene>
    <name evidence="1" type="ORF">BOTCAL_0022g00010</name>
</gene>
<reference evidence="1 2" key="1">
    <citation type="submission" date="2017-11" db="EMBL/GenBank/DDBJ databases">
        <title>Comparative genomics of Botrytis spp.</title>
        <authorList>
            <person name="Valero-Jimenez C.A."/>
            <person name="Tapia P."/>
            <person name="Veloso J."/>
            <person name="Silva-Moreno E."/>
            <person name="Staats M."/>
            <person name="Valdes J.H."/>
            <person name="Van Kan J.A.L."/>
        </authorList>
    </citation>
    <scope>NUCLEOTIDE SEQUENCE [LARGE SCALE GENOMIC DNA]</scope>
    <source>
        <strain evidence="1 2">MUCL2830</strain>
    </source>
</reference>
<dbReference type="AlphaFoldDB" id="A0A4Y8DEE5"/>
<dbReference type="EMBL" id="PHWZ01000022">
    <property type="protein sequence ID" value="TEY84027.1"/>
    <property type="molecule type" value="Genomic_DNA"/>
</dbReference>
<dbReference type="Proteomes" id="UP000297299">
    <property type="component" value="Unassembled WGS sequence"/>
</dbReference>
<protein>
    <submittedName>
        <fullName evidence="1">Uncharacterized protein</fullName>
    </submittedName>
</protein>
<name>A0A4Y8DEE5_9HELO</name>
<evidence type="ECO:0000313" key="2">
    <source>
        <dbReference type="Proteomes" id="UP000297299"/>
    </source>
</evidence>
<accession>A0A4Y8DEE5</accession>
<dbReference type="OrthoDB" id="10461608at2759"/>
<comment type="caution">
    <text evidence="1">The sequence shown here is derived from an EMBL/GenBank/DDBJ whole genome shotgun (WGS) entry which is preliminary data.</text>
</comment>
<sequence>MVDDDKTSTECSDLRDNQWVIKFKLHNHVGIYPYPDIRLHKKIKSVITGSHSDQVSVQMDRAKSNEHHEICSYRVDSFDKQNTERLNPFRSMVSVFSHQHENTPKVYICTPTHTSFIDIVVTVTITITITRKKKNLVGTS</sequence>